<evidence type="ECO:0000256" key="6">
    <source>
        <dbReference type="ARBA" id="ARBA00023136"/>
    </source>
</evidence>
<dbReference type="InterPro" id="IPR051393">
    <property type="entry name" value="ABC_transporter_permease"/>
</dbReference>
<feature type="domain" description="ABC transmembrane type-1" evidence="8">
    <location>
        <begin position="117"/>
        <end position="332"/>
    </location>
</feature>
<dbReference type="STRING" id="695939.SAMN00790413_03278"/>
<dbReference type="RefSeq" id="WP_084047208.1">
    <property type="nucleotide sequence ID" value="NZ_FWWU01000008.1"/>
</dbReference>
<protein>
    <submittedName>
        <fullName evidence="9">Multiple sugar transport system permease protein</fullName>
    </submittedName>
</protein>
<evidence type="ECO:0000256" key="1">
    <source>
        <dbReference type="ARBA" id="ARBA00004651"/>
    </source>
</evidence>
<gene>
    <name evidence="9" type="ORF">SAMN00790413_03278</name>
</gene>
<evidence type="ECO:0000313" key="9">
    <source>
        <dbReference type="EMBL" id="SMB85140.1"/>
    </source>
</evidence>
<feature type="transmembrane region" description="Helical" evidence="7">
    <location>
        <begin position="206"/>
        <end position="230"/>
    </location>
</feature>
<dbReference type="GO" id="GO:0005886">
    <property type="term" value="C:plasma membrane"/>
    <property type="evidence" value="ECO:0007669"/>
    <property type="project" value="UniProtKB-SubCell"/>
</dbReference>
<keyword evidence="9" id="KW-0762">Sugar transport</keyword>
<evidence type="ECO:0000256" key="5">
    <source>
        <dbReference type="ARBA" id="ARBA00022989"/>
    </source>
</evidence>
<keyword evidence="6 7" id="KW-0472">Membrane</keyword>
<dbReference type="Gene3D" id="1.10.3720.10">
    <property type="entry name" value="MetI-like"/>
    <property type="match status" value="2"/>
</dbReference>
<dbReference type="SUPFAM" id="SSF161098">
    <property type="entry name" value="MetI-like"/>
    <property type="match status" value="2"/>
</dbReference>
<dbReference type="AlphaFoldDB" id="A0A1W1UVR9"/>
<feature type="transmembrane region" description="Helical" evidence="7">
    <location>
        <begin position="154"/>
        <end position="175"/>
    </location>
</feature>
<evidence type="ECO:0000256" key="4">
    <source>
        <dbReference type="ARBA" id="ARBA00022692"/>
    </source>
</evidence>
<reference evidence="9 10" key="1">
    <citation type="submission" date="2017-04" db="EMBL/GenBank/DDBJ databases">
        <authorList>
            <person name="Afonso C.L."/>
            <person name="Miller P.J."/>
            <person name="Scott M.A."/>
            <person name="Spackman E."/>
            <person name="Goraichik I."/>
            <person name="Dimitrov K.M."/>
            <person name="Suarez D.L."/>
            <person name="Swayne D.E."/>
        </authorList>
    </citation>
    <scope>NUCLEOTIDE SEQUENCE [LARGE SCALE GENOMIC DNA]</scope>
    <source>
        <strain evidence="9 10">KR-140</strain>
    </source>
</reference>
<keyword evidence="5 7" id="KW-1133">Transmembrane helix</keyword>
<dbReference type="EMBL" id="FWWU01000008">
    <property type="protein sequence ID" value="SMB85140.1"/>
    <property type="molecule type" value="Genomic_DNA"/>
</dbReference>
<keyword evidence="2 7" id="KW-0813">Transport</keyword>
<keyword evidence="3" id="KW-1003">Cell membrane</keyword>
<dbReference type="PANTHER" id="PTHR30193">
    <property type="entry name" value="ABC TRANSPORTER PERMEASE PROTEIN"/>
    <property type="match status" value="1"/>
</dbReference>
<proteinExistence type="inferred from homology"/>
<comment type="subcellular location">
    <subcellularLocation>
        <location evidence="1 7">Cell membrane</location>
        <topology evidence="1 7">Multi-pass membrane protein</topology>
    </subcellularLocation>
</comment>
<keyword evidence="4 7" id="KW-0812">Transmembrane</keyword>
<dbReference type="Pfam" id="PF00528">
    <property type="entry name" value="BPD_transp_1"/>
    <property type="match status" value="1"/>
</dbReference>
<evidence type="ECO:0000313" key="10">
    <source>
        <dbReference type="Proteomes" id="UP000192582"/>
    </source>
</evidence>
<dbReference type="OrthoDB" id="9785347at2"/>
<feature type="transmembrane region" description="Helical" evidence="7">
    <location>
        <begin position="311"/>
        <end position="331"/>
    </location>
</feature>
<dbReference type="PROSITE" id="PS50928">
    <property type="entry name" value="ABC_TM1"/>
    <property type="match status" value="1"/>
</dbReference>
<evidence type="ECO:0000256" key="3">
    <source>
        <dbReference type="ARBA" id="ARBA00022475"/>
    </source>
</evidence>
<evidence type="ECO:0000256" key="7">
    <source>
        <dbReference type="RuleBase" id="RU363032"/>
    </source>
</evidence>
<dbReference type="Proteomes" id="UP000192582">
    <property type="component" value="Unassembled WGS sequence"/>
</dbReference>
<evidence type="ECO:0000259" key="8">
    <source>
        <dbReference type="PROSITE" id="PS50928"/>
    </source>
</evidence>
<accession>A0A1W1UVR9</accession>
<dbReference type="InterPro" id="IPR035906">
    <property type="entry name" value="MetI-like_sf"/>
</dbReference>
<feature type="transmembrane region" description="Helical" evidence="7">
    <location>
        <begin position="121"/>
        <end position="142"/>
    </location>
</feature>
<evidence type="ECO:0000256" key="2">
    <source>
        <dbReference type="ARBA" id="ARBA00022448"/>
    </source>
</evidence>
<comment type="similarity">
    <text evidence="7">Belongs to the binding-protein-dependent transport system permease family.</text>
</comment>
<organism evidence="9 10">
    <name type="scientific">Deinococcus hopiensis KR-140</name>
    <dbReference type="NCBI Taxonomy" id="695939"/>
    <lineage>
        <taxon>Bacteria</taxon>
        <taxon>Thermotogati</taxon>
        <taxon>Deinococcota</taxon>
        <taxon>Deinococci</taxon>
        <taxon>Deinococcales</taxon>
        <taxon>Deinococcaceae</taxon>
        <taxon>Deinococcus</taxon>
    </lineage>
</organism>
<dbReference type="CDD" id="cd06261">
    <property type="entry name" value="TM_PBP2"/>
    <property type="match status" value="1"/>
</dbReference>
<keyword evidence="10" id="KW-1185">Reference proteome</keyword>
<dbReference type="InterPro" id="IPR000515">
    <property type="entry name" value="MetI-like"/>
</dbReference>
<name>A0A1W1UVR9_9DEIO</name>
<sequence length="341" mass="37548">MLAPALIGLLTFVVIPFLLAVSFSFTNQRLLSPNPTQFIGLENYARLLSVRLLPVHAQQGGDGTLSRDDQGRLIFPRVRQIVRQSGHLARYKEVQGVTVGPTRYVLIARDPIFWRALLNTLTFALLVVPLQCGLALALALLVNQRLPGMTFFRTVFFSPVMASMVVLSILWSLLYDQKFGLINQMLSTISSGRIPPIDWLGNSQTALIAIVIMSAWQGMGFQMIIFLAGLQGVPSELYEAAELDGANTLQRFRFVTLPALRNTTVFVLTTTVIAALGLFTQVDVMTQGGPGEATTTIMLHAIRTGFREQDIAYGSTITVVFFLMILALAALQRRSLFRGDA</sequence>
<dbReference type="PANTHER" id="PTHR30193:SF37">
    <property type="entry name" value="INNER MEMBRANE ABC TRANSPORTER PERMEASE PROTEIN YCJO"/>
    <property type="match status" value="1"/>
</dbReference>
<feature type="transmembrane region" description="Helical" evidence="7">
    <location>
        <begin position="259"/>
        <end position="279"/>
    </location>
</feature>
<dbReference type="GO" id="GO:0055085">
    <property type="term" value="P:transmembrane transport"/>
    <property type="evidence" value="ECO:0007669"/>
    <property type="project" value="InterPro"/>
</dbReference>